<keyword evidence="5" id="KW-1185">Reference proteome</keyword>
<protein>
    <recommendedName>
        <fullName evidence="1">WDGH domain-containing protein</fullName>
    </recommendedName>
</protein>
<reference evidence="3" key="3">
    <citation type="submission" date="2016-11" db="EMBL/GenBank/DDBJ databases">
        <authorList>
            <person name="Jaros S."/>
            <person name="Januszkiewicz K."/>
            <person name="Wedrychowicz H."/>
        </authorList>
    </citation>
    <scope>NUCLEOTIDE SEQUENCE [LARGE SCALE GENOMIC DNA]</scope>
    <source>
        <strain evidence="3">DX253</strain>
    </source>
</reference>
<evidence type="ECO:0000313" key="5">
    <source>
        <dbReference type="Proteomes" id="UP000184203"/>
    </source>
</evidence>
<sequence>MTDLELTVPSGNLRDLARAEDVLRTAGVSFTASTETETPARVRRRWHLGKPTQNVELVGRTAQSCQLEQVYRDRNLLALTSARLAEVVRRRGHVAPYAGWWSPTDDDDPAGDDWAVVYLQLPSGQASWHVPRTLASESSLTPDVRPWDGHDRETKNDRLRTFVETDLLKARQPRLLD</sequence>
<dbReference type="EMBL" id="AEMG01000027">
    <property type="protein sequence ID" value="EFW90449.1"/>
    <property type="molecule type" value="Genomic_DNA"/>
</dbReference>
<proteinExistence type="predicted"/>
<accession>E7QYC4</accession>
<dbReference type="RefSeq" id="WP_007982538.1">
    <property type="nucleotide sequence ID" value="NZ_AEMG01000027.1"/>
</dbReference>
<dbReference type="AlphaFoldDB" id="E7QYC4"/>
<dbReference type="PATRIC" id="fig|797209.4.peg.3731"/>
<organism evidence="2 4">
    <name type="scientific">Haladaptatus paucihalophilus DX253</name>
    <dbReference type="NCBI Taxonomy" id="797209"/>
    <lineage>
        <taxon>Archaea</taxon>
        <taxon>Methanobacteriati</taxon>
        <taxon>Methanobacteriota</taxon>
        <taxon>Stenosarchaea group</taxon>
        <taxon>Halobacteria</taxon>
        <taxon>Halobacteriales</taxon>
        <taxon>Haladaptataceae</taxon>
        <taxon>Haladaptatus</taxon>
    </lineage>
</organism>
<dbReference type="EMBL" id="FRAN01000011">
    <property type="protein sequence ID" value="SHL68390.1"/>
    <property type="molecule type" value="Genomic_DNA"/>
</dbReference>
<gene>
    <name evidence="3" type="ORF">SAMN05444342_4404</name>
    <name evidence="2" type="ORF">ZOD2009_19073</name>
</gene>
<dbReference type="InterPro" id="IPR057362">
    <property type="entry name" value="WDGH"/>
</dbReference>
<dbReference type="Proteomes" id="UP000184203">
    <property type="component" value="Unassembled WGS sequence"/>
</dbReference>
<evidence type="ECO:0000259" key="1">
    <source>
        <dbReference type="Pfam" id="PF25311"/>
    </source>
</evidence>
<reference evidence="2 4" key="1">
    <citation type="journal article" date="2014" name="ISME J.">
        <title>Trehalose/2-sulfotrehalose biosynthesis and glycine-betaine uptake are widely spread mechanisms for osmoadaptation in the Halobacteriales.</title>
        <authorList>
            <person name="Youssef N.H."/>
            <person name="Savage-Ashlock K.N."/>
            <person name="McCully A.L."/>
            <person name="Luedtke B."/>
            <person name="Shaw E.I."/>
            <person name="Hoff W.D."/>
            <person name="Elshahed M.S."/>
        </authorList>
    </citation>
    <scope>NUCLEOTIDE SEQUENCE [LARGE SCALE GENOMIC DNA]</scope>
    <source>
        <strain evidence="2 4">DX253</strain>
    </source>
</reference>
<evidence type="ECO:0000313" key="3">
    <source>
        <dbReference type="EMBL" id="SHL68390.1"/>
    </source>
</evidence>
<dbReference type="STRING" id="797209.GCA_000376445_02154"/>
<dbReference type="OrthoDB" id="324133at2157"/>
<name>E7QYC4_HALPU</name>
<feature type="domain" description="WDGH" evidence="1">
    <location>
        <begin position="70"/>
        <end position="161"/>
    </location>
</feature>
<dbReference type="Pfam" id="PF25311">
    <property type="entry name" value="WDGH"/>
    <property type="match status" value="1"/>
</dbReference>
<dbReference type="Proteomes" id="UP000003751">
    <property type="component" value="Unassembled WGS sequence"/>
</dbReference>
<evidence type="ECO:0000313" key="2">
    <source>
        <dbReference type="EMBL" id="EFW90449.1"/>
    </source>
</evidence>
<evidence type="ECO:0000313" key="4">
    <source>
        <dbReference type="Proteomes" id="UP000003751"/>
    </source>
</evidence>
<reference evidence="5" key="2">
    <citation type="submission" date="2016-11" db="EMBL/GenBank/DDBJ databases">
        <authorList>
            <person name="Varghese N."/>
            <person name="Submissions S."/>
        </authorList>
    </citation>
    <scope>NUCLEOTIDE SEQUENCE [LARGE SCALE GENOMIC DNA]</scope>
    <source>
        <strain evidence="5">DX253</strain>
    </source>
</reference>